<dbReference type="Proteomes" id="UP001142489">
    <property type="component" value="Unassembled WGS sequence"/>
</dbReference>
<comment type="subcellular location">
    <subcellularLocation>
        <location evidence="1">Apical cell membrane</location>
        <topology evidence="1">Multi-pass membrane protein</topology>
    </subcellularLocation>
</comment>
<keyword evidence="11" id="KW-1185">Reference proteome</keyword>
<dbReference type="InterPro" id="IPR001958">
    <property type="entry name" value="Tet-R_TetA/multi-R_MdtG-like"/>
</dbReference>
<feature type="transmembrane region" description="Helical" evidence="8">
    <location>
        <begin position="339"/>
        <end position="361"/>
    </location>
</feature>
<sequence>MNIEALAKPQQATGDAKEEPLGKHYKDRAVNMTSAQWVIQVTYLITVVDLSCMFMQMGIVPYLATNLGLDAVEFGYLQTVFGVLQLLGGPIFGRFADRFGTRAALILSYMAESLCFFLLSVSTSIPLLFLSRVPSIFMHGLPGAQMVITDLTTPAQRGDALGKLGLCFGAGVIIGSSLGGTLATTFGVYFPCYVAFSGCLVCALMVLIFIPAQTKPQVKGNTTQESVSKSSSVFNLTEIIHLMKLPGVMDVFLIKVFSGLPTGVFLMMFSIISIDFFHLEAAQTGYLMSYFGILQMVIQGLVIGRLTSRCSERALLISSVIVMSGVGIGMALMTNVFHYCVIVAPMVFSFSTLGIITDSILTKSVPASDTGTMLGISSSVAPLTRTIGPTIGGFLYRRFGVSSFGYLQLVVNAPLLLYLLKKKIPQKEEKVQ</sequence>
<evidence type="ECO:0000256" key="6">
    <source>
        <dbReference type="ARBA" id="ARBA00078639"/>
    </source>
</evidence>
<dbReference type="PRINTS" id="PR01035">
    <property type="entry name" value="TCRTETA"/>
</dbReference>
<dbReference type="InterPro" id="IPR020846">
    <property type="entry name" value="MFS_dom"/>
</dbReference>
<feature type="transmembrane region" description="Helical" evidence="8">
    <location>
        <begin position="252"/>
        <end position="274"/>
    </location>
</feature>
<evidence type="ECO:0000256" key="8">
    <source>
        <dbReference type="SAM" id="Phobius"/>
    </source>
</evidence>
<feature type="domain" description="Major facilitator superfamily (MFS) profile" evidence="9">
    <location>
        <begin position="35"/>
        <end position="425"/>
    </location>
</feature>
<keyword evidence="5 8" id="KW-0472">Membrane</keyword>
<feature type="transmembrane region" description="Helical" evidence="8">
    <location>
        <begin position="103"/>
        <end position="121"/>
    </location>
</feature>
<keyword evidence="3 8" id="KW-0812">Transmembrane</keyword>
<evidence type="ECO:0000313" key="11">
    <source>
        <dbReference type="Proteomes" id="UP001142489"/>
    </source>
</evidence>
<accession>A0A9Q0Y7F2</accession>
<dbReference type="PANTHER" id="PTHR24002:SF3">
    <property type="entry name" value="SOLUTE CARRIER FAMILY 22 MEMBER 18"/>
    <property type="match status" value="1"/>
</dbReference>
<evidence type="ECO:0000313" key="10">
    <source>
        <dbReference type="EMBL" id="KAJ7344381.1"/>
    </source>
</evidence>
<dbReference type="GO" id="GO:0016324">
    <property type="term" value="C:apical plasma membrane"/>
    <property type="evidence" value="ECO:0007669"/>
    <property type="project" value="UniProtKB-SubCell"/>
</dbReference>
<evidence type="ECO:0000256" key="4">
    <source>
        <dbReference type="ARBA" id="ARBA00022989"/>
    </source>
</evidence>
<dbReference type="PROSITE" id="PS50850">
    <property type="entry name" value="MFS"/>
    <property type="match status" value="1"/>
</dbReference>
<protein>
    <recommendedName>
        <fullName evidence="6">Organic cation transporter-like protein 2</fullName>
    </recommendedName>
</protein>
<dbReference type="AlphaFoldDB" id="A0A9Q0Y7F2"/>
<feature type="transmembrane region" description="Helical" evidence="8">
    <location>
        <begin position="76"/>
        <end position="96"/>
    </location>
</feature>
<dbReference type="CDD" id="cd17331">
    <property type="entry name" value="MFS_SLC22A18"/>
    <property type="match status" value="1"/>
</dbReference>
<dbReference type="InterPro" id="IPR036259">
    <property type="entry name" value="MFS_trans_sf"/>
</dbReference>
<dbReference type="SUPFAM" id="SSF103473">
    <property type="entry name" value="MFS general substrate transporter"/>
    <property type="match status" value="1"/>
</dbReference>
<dbReference type="GO" id="GO:0022857">
    <property type="term" value="F:transmembrane transporter activity"/>
    <property type="evidence" value="ECO:0007669"/>
    <property type="project" value="InterPro"/>
</dbReference>
<dbReference type="FunFam" id="1.20.1250.20:FF:000297">
    <property type="entry name" value="Solute carrier family 22 member 18"/>
    <property type="match status" value="1"/>
</dbReference>
<dbReference type="Pfam" id="PF07690">
    <property type="entry name" value="MFS_1"/>
    <property type="match status" value="1"/>
</dbReference>
<evidence type="ECO:0000256" key="1">
    <source>
        <dbReference type="ARBA" id="ARBA00004424"/>
    </source>
</evidence>
<dbReference type="Gene3D" id="1.20.1250.20">
    <property type="entry name" value="MFS general substrate transporter like domains"/>
    <property type="match status" value="1"/>
</dbReference>
<evidence type="ECO:0000256" key="5">
    <source>
        <dbReference type="ARBA" id="ARBA00023136"/>
    </source>
</evidence>
<gene>
    <name evidence="10" type="ORF">JRQ81_000331</name>
</gene>
<dbReference type="PANTHER" id="PTHR24002">
    <property type="entry name" value="SOLUTE CARRIER FAMILY 22 MEMBER 18"/>
    <property type="match status" value="1"/>
</dbReference>
<feature type="transmembrane region" description="Helical" evidence="8">
    <location>
        <begin position="41"/>
        <end position="64"/>
    </location>
</feature>
<dbReference type="GO" id="GO:0005635">
    <property type="term" value="C:nuclear envelope"/>
    <property type="evidence" value="ECO:0007669"/>
    <property type="project" value="TreeGrafter"/>
</dbReference>
<evidence type="ECO:0000256" key="3">
    <source>
        <dbReference type="ARBA" id="ARBA00022692"/>
    </source>
</evidence>
<dbReference type="EMBL" id="JAPFRF010000001">
    <property type="protein sequence ID" value="KAJ7344381.1"/>
    <property type="molecule type" value="Genomic_DNA"/>
</dbReference>
<feature type="transmembrane region" description="Helical" evidence="8">
    <location>
        <begin position="401"/>
        <end position="420"/>
    </location>
</feature>
<comment type="function">
    <text evidence="7">May act as a transporter of organic cations based on a proton efflux antiport mechanism. May play a role in the transport of chloroquine and quinidine-related compounds in kidney. Plays a role in the regulation of lipid metabolism.</text>
</comment>
<evidence type="ECO:0000256" key="7">
    <source>
        <dbReference type="ARBA" id="ARBA00093348"/>
    </source>
</evidence>
<comment type="caution">
    <text evidence="10">The sequence shown here is derived from an EMBL/GenBank/DDBJ whole genome shotgun (WGS) entry which is preliminary data.</text>
</comment>
<feature type="transmembrane region" description="Helical" evidence="8">
    <location>
        <begin position="160"/>
        <end position="182"/>
    </location>
</feature>
<reference evidence="10" key="1">
    <citation type="journal article" date="2023" name="DNA Res.">
        <title>Chromosome-level genome assembly of Phrynocephalus forsythii using third-generation DNA sequencing and Hi-C analysis.</title>
        <authorList>
            <person name="Qi Y."/>
            <person name="Zhao W."/>
            <person name="Zhao Y."/>
            <person name="Niu C."/>
            <person name="Cao S."/>
            <person name="Zhang Y."/>
        </authorList>
    </citation>
    <scope>NUCLEOTIDE SEQUENCE</scope>
    <source>
        <tissue evidence="10">Muscle</tissue>
    </source>
</reference>
<evidence type="ECO:0000256" key="2">
    <source>
        <dbReference type="ARBA" id="ARBA00022475"/>
    </source>
</evidence>
<evidence type="ECO:0000259" key="9">
    <source>
        <dbReference type="PROSITE" id="PS50850"/>
    </source>
</evidence>
<proteinExistence type="predicted"/>
<keyword evidence="4 8" id="KW-1133">Transmembrane helix</keyword>
<dbReference type="OrthoDB" id="440553at2759"/>
<organism evidence="10 11">
    <name type="scientific">Phrynocephalus forsythii</name>
    <dbReference type="NCBI Taxonomy" id="171643"/>
    <lineage>
        <taxon>Eukaryota</taxon>
        <taxon>Metazoa</taxon>
        <taxon>Chordata</taxon>
        <taxon>Craniata</taxon>
        <taxon>Vertebrata</taxon>
        <taxon>Euteleostomi</taxon>
        <taxon>Lepidosauria</taxon>
        <taxon>Squamata</taxon>
        <taxon>Bifurcata</taxon>
        <taxon>Unidentata</taxon>
        <taxon>Episquamata</taxon>
        <taxon>Toxicofera</taxon>
        <taxon>Iguania</taxon>
        <taxon>Acrodonta</taxon>
        <taxon>Agamidae</taxon>
        <taxon>Agaminae</taxon>
        <taxon>Phrynocephalus</taxon>
    </lineage>
</organism>
<keyword evidence="2" id="KW-1003">Cell membrane</keyword>
<feature type="transmembrane region" description="Helical" evidence="8">
    <location>
        <begin position="188"/>
        <end position="210"/>
    </location>
</feature>
<feature type="transmembrane region" description="Helical" evidence="8">
    <location>
        <begin position="314"/>
        <end position="333"/>
    </location>
</feature>
<name>A0A9Q0Y7F2_9SAUR</name>
<feature type="transmembrane region" description="Helical" evidence="8">
    <location>
        <begin position="286"/>
        <end position="307"/>
    </location>
</feature>
<dbReference type="InterPro" id="IPR011701">
    <property type="entry name" value="MFS"/>
</dbReference>